<dbReference type="InterPro" id="IPR042102">
    <property type="entry name" value="RNA_pol_Rpb1_3_sf"/>
</dbReference>
<dbReference type="GO" id="GO:0008270">
    <property type="term" value="F:zinc ion binding"/>
    <property type="evidence" value="ECO:0007669"/>
    <property type="project" value="UniProtKB-UniRule"/>
</dbReference>
<organism evidence="15 16">
    <name type="scientific">Vreelandella glaciei</name>
    <dbReference type="NCBI Taxonomy" id="186761"/>
    <lineage>
        <taxon>Bacteria</taxon>
        <taxon>Pseudomonadati</taxon>
        <taxon>Pseudomonadota</taxon>
        <taxon>Gammaproteobacteria</taxon>
        <taxon>Oceanospirillales</taxon>
        <taxon>Halomonadaceae</taxon>
        <taxon>Vreelandella</taxon>
    </lineage>
</organism>
<feature type="binding site" evidence="12">
    <location>
        <position position="889"/>
    </location>
    <ligand>
        <name>Zn(2+)</name>
        <dbReference type="ChEBI" id="CHEBI:29105"/>
        <label>2</label>
    </ligand>
</feature>
<evidence type="ECO:0000256" key="12">
    <source>
        <dbReference type="HAMAP-Rule" id="MF_01322"/>
    </source>
</evidence>
<dbReference type="Gene3D" id="2.40.50.100">
    <property type="match status" value="3"/>
</dbReference>
<comment type="function">
    <text evidence="12 13">DNA-dependent RNA polymerase catalyzes the transcription of DNA into RNA using the four ribonucleoside triphosphates as substrates.</text>
</comment>
<dbReference type="FunFam" id="1.10.150.390:FF:000002">
    <property type="entry name" value="DNA-directed RNA polymerase subunit beta"/>
    <property type="match status" value="1"/>
</dbReference>
<dbReference type="Gene3D" id="1.10.150.390">
    <property type="match status" value="1"/>
</dbReference>
<gene>
    <name evidence="12 15" type="primary">rpoC</name>
    <name evidence="15" type="ORF">HZS80_11010</name>
</gene>
<evidence type="ECO:0000256" key="13">
    <source>
        <dbReference type="RuleBase" id="RU004279"/>
    </source>
</evidence>
<dbReference type="InterPro" id="IPR007066">
    <property type="entry name" value="RNA_pol_Rpb1_3"/>
</dbReference>
<dbReference type="GO" id="GO:0003899">
    <property type="term" value="F:DNA-directed RNA polymerase activity"/>
    <property type="evidence" value="ECO:0007669"/>
    <property type="project" value="UniProtKB-UniRule"/>
</dbReference>
<dbReference type="RefSeq" id="WP_179916094.1">
    <property type="nucleotide sequence ID" value="NZ_JACCDE010000014.1"/>
</dbReference>
<feature type="domain" description="RNA polymerase N-terminal" evidence="14">
    <location>
        <begin position="235"/>
        <end position="514"/>
    </location>
</feature>
<dbReference type="Gene3D" id="1.10.40.90">
    <property type="match status" value="1"/>
</dbReference>
<dbReference type="SUPFAM" id="SSF64484">
    <property type="entry name" value="beta and beta-prime subunits of DNA dependent RNA-polymerase"/>
    <property type="match status" value="1"/>
</dbReference>
<dbReference type="PANTHER" id="PTHR19376:SF54">
    <property type="entry name" value="DNA-DIRECTED RNA POLYMERASE SUBUNIT BETA"/>
    <property type="match status" value="1"/>
</dbReference>
<evidence type="ECO:0000256" key="7">
    <source>
        <dbReference type="ARBA" id="ARBA00022723"/>
    </source>
</evidence>
<evidence type="ECO:0000256" key="6">
    <source>
        <dbReference type="ARBA" id="ARBA00022695"/>
    </source>
</evidence>
<dbReference type="GO" id="GO:0000287">
    <property type="term" value="F:magnesium ion binding"/>
    <property type="evidence" value="ECO:0007669"/>
    <property type="project" value="UniProtKB-UniRule"/>
</dbReference>
<dbReference type="Pfam" id="PF05000">
    <property type="entry name" value="RNA_pol_Rpb1_4"/>
    <property type="match status" value="1"/>
</dbReference>
<feature type="binding site" evidence="12">
    <location>
        <position position="896"/>
    </location>
    <ligand>
        <name>Zn(2+)</name>
        <dbReference type="ChEBI" id="CHEBI:29105"/>
        <label>2</label>
    </ligand>
</feature>
<dbReference type="Gene3D" id="1.10.274.100">
    <property type="entry name" value="RNA polymerase Rpb1, domain 3"/>
    <property type="match status" value="1"/>
</dbReference>
<dbReference type="InterPro" id="IPR044893">
    <property type="entry name" value="RNA_pol_Rpb1_clamp_domain"/>
</dbReference>
<dbReference type="GO" id="GO:0003677">
    <property type="term" value="F:DNA binding"/>
    <property type="evidence" value="ECO:0007669"/>
    <property type="project" value="UniProtKB-UniRule"/>
</dbReference>
<dbReference type="Pfam" id="PF04983">
    <property type="entry name" value="RNA_pol_Rpb1_3"/>
    <property type="match status" value="1"/>
</dbReference>
<keyword evidence="5 12" id="KW-0808">Transferase</keyword>
<evidence type="ECO:0000256" key="4">
    <source>
        <dbReference type="ARBA" id="ARBA00022478"/>
    </source>
</evidence>
<reference evidence="15 16" key="1">
    <citation type="journal article" date="2003" name="Extremophiles">
        <title>Halomonas glaciei sp. nov. isolated from fast ice of Adelie Land, Antarctica.</title>
        <authorList>
            <person name="Reddy G.S."/>
            <person name="Raghavan P.U."/>
            <person name="Sarita N.B."/>
            <person name="Prakash J.S."/>
            <person name="Nagesh N."/>
            <person name="Delille D."/>
            <person name="Shivaji S."/>
        </authorList>
    </citation>
    <scope>NUCLEOTIDE SEQUENCE [LARGE SCALE GENOMIC DNA]</scope>
    <source>
        <strain evidence="15 16">DD39</strain>
    </source>
</reference>
<keyword evidence="4 12" id="KW-0240">DNA-directed RNA polymerase</keyword>
<name>A0A7Z0LTN0_9GAMM</name>
<evidence type="ECO:0000256" key="2">
    <source>
        <dbReference type="ARBA" id="ARBA00007616"/>
    </source>
</evidence>
<dbReference type="PANTHER" id="PTHR19376">
    <property type="entry name" value="DNA-DIRECTED RNA POLYMERASE"/>
    <property type="match status" value="1"/>
</dbReference>
<dbReference type="Gene3D" id="1.10.1790.20">
    <property type="match status" value="1"/>
</dbReference>
<dbReference type="Gene3D" id="4.10.860.120">
    <property type="entry name" value="RNA polymerase II, clamp domain"/>
    <property type="match status" value="1"/>
</dbReference>
<dbReference type="SMART" id="SM00663">
    <property type="entry name" value="RPOLA_N"/>
    <property type="match status" value="1"/>
</dbReference>
<evidence type="ECO:0000256" key="3">
    <source>
        <dbReference type="ARBA" id="ARBA00009839"/>
    </source>
</evidence>
<sequence length="1404" mass="155134">MKDLVKVLKSQSQSEEFDAIKITLASPDMIRSWSFGEVKKPETINYRTFKPERDGLFCAKIFGPVKDYECLCGKYKRMKHRGIICEKCGVEVTKAAVRRERMGHIELASPVAHIWFLKSLPSRIGMFLDMTLRDIERVLYFESFVVIDPGMTTLERGQLMNDEQYFEALEEFGDDFDARMGAEAVQELLKDIDLEEEINHLREEIPQTNSETKIKKLSKRLKLLEAFYHSGNAPAWMVMEVLPVLPPDLRPLVPLDGGRFATSDLNDLYRRVINRNNRLKRLLDLNAPDIIVRNEKRMLQEAVDALLDNGRRGRAITGSNKRPLKSLADMIKGKQGRFRQNLLGKRVDYSGRSVITVGPTLRLHQCGLPKKMALELFKPFIYSKLQSLGYASTIKAAKKMVERELPEVWDILADVIREHPVLLNRAPTLHRLGIQAFEPLLIEGKAIQLHPLVCAAYNADFDGDQMAVHVPLTLEAQLEARALMMATNNVLSPANGEPIIVPSQDVVLGLYYMTREKINAKGEGMVFSDLNEVERAFGTQSVSLHARVKVRLDEIDIEEETGVRSFHRRIYDTTVGRAMLFRILPEGVPFALIDQPMKKKAISSLINEVYRRAGLKPTVIFADQLMYTGFRLATWSGASIGVNDFVIPEAKTEIVDAAEAEVKEIEDQFSSGLVTAGEKYNKVIDIWSKANDKVAKAMMVGISKETVIDRDGNEVEQDSFNSVFIMADSGARGSAAQIRQLAGMRGLMAKPDGSIIETPIVANFREGLNVLQYFISTHGARKGLADTALKTANSGYLTRRLVDVAQDLVITEVDCGTENGLTLHPIIEGGDIIVPLSQRVLGRVVAQDVVHPGSGEVQLAKGTLLDEKWCAELDTMGVDEIVVRSTITCETAHGVCASCYGRDLARGHQVNIGEAVGVIAAQSIGEPGTQLTMRTFHIGGAASRSSAVDSVQVKHGGKVRLHNIKHVERGDGKLVVVSRSSALAVADDHGREREYYKLPYGAELSVRDGDVVDAGSIVAKWDPHTHPIVAEVEGKAQFIDLDEGVTMHRSVDEMTGLSSIEVIESAARPMAGRDKRPMVMLQDNAGEYVSVSGSNTPVQYLLPGNSIISVDDGVTIGVGEVVARIPVEASANKDITGGLPRVADLFEARKPKESSILAEISGVVSFGKETKGKRRLMITPESGDPFEALIPKWRQIAVFEGEAVEKGEVISDGPSNPHDILRLLGVEELAKYITAEVQDVYRLQGVGINDKHIEVIVRQMLRKVEIADSGDSDFITGDQAELVRVLEQNIRLEKEKKFPAKYQRMLLGITKASLATESFISAASFQETTRVLTEAAVTGKRDYLRGLKENVVVGRLIPAGTGLTHHAERRRKREGVEQLLNPSATEVEQELGAQLTALDSDDEL</sequence>
<dbReference type="InterPro" id="IPR000722">
    <property type="entry name" value="RNA_pol_asu"/>
</dbReference>
<feature type="binding site" evidence="12">
    <location>
        <position position="72"/>
    </location>
    <ligand>
        <name>Zn(2+)</name>
        <dbReference type="ChEBI" id="CHEBI:29105"/>
        <label>1</label>
    </ligand>
</feature>
<evidence type="ECO:0000256" key="5">
    <source>
        <dbReference type="ARBA" id="ARBA00022679"/>
    </source>
</evidence>
<evidence type="ECO:0000313" key="15">
    <source>
        <dbReference type="EMBL" id="NYS78238.1"/>
    </source>
</evidence>
<feature type="binding site" evidence="12">
    <location>
        <position position="85"/>
    </location>
    <ligand>
        <name>Zn(2+)</name>
        <dbReference type="ChEBI" id="CHEBI:29105"/>
        <label>1</label>
    </ligand>
</feature>
<dbReference type="InterPro" id="IPR045867">
    <property type="entry name" value="DNA-dir_RpoC_beta_prime"/>
</dbReference>
<dbReference type="GO" id="GO:0006351">
    <property type="term" value="P:DNA-templated transcription"/>
    <property type="evidence" value="ECO:0007669"/>
    <property type="project" value="UniProtKB-UniRule"/>
</dbReference>
<comment type="catalytic activity">
    <reaction evidence="11 12 13">
        <text>RNA(n) + a ribonucleoside 5'-triphosphate = RNA(n+1) + diphosphate</text>
        <dbReference type="Rhea" id="RHEA:21248"/>
        <dbReference type="Rhea" id="RHEA-COMP:14527"/>
        <dbReference type="Rhea" id="RHEA-COMP:17342"/>
        <dbReference type="ChEBI" id="CHEBI:33019"/>
        <dbReference type="ChEBI" id="CHEBI:61557"/>
        <dbReference type="ChEBI" id="CHEBI:140395"/>
        <dbReference type="EC" id="2.7.7.6"/>
    </reaction>
</comment>
<dbReference type="CDD" id="cd02655">
    <property type="entry name" value="RNAP_beta'_C"/>
    <property type="match status" value="1"/>
</dbReference>
<dbReference type="EC" id="2.7.7.6" evidence="12"/>
<dbReference type="Pfam" id="PF04998">
    <property type="entry name" value="RNA_pol_Rpb1_5"/>
    <property type="match status" value="1"/>
</dbReference>
<dbReference type="Pfam" id="PF04997">
    <property type="entry name" value="RNA_pol_Rpb1_1"/>
    <property type="match status" value="1"/>
</dbReference>
<dbReference type="InterPro" id="IPR012754">
    <property type="entry name" value="DNA-dir_RpoC_beta_prime_bact"/>
</dbReference>
<comment type="caution">
    <text evidence="15">The sequence shown here is derived from an EMBL/GenBank/DDBJ whole genome shotgun (WGS) entry which is preliminary data.</text>
</comment>
<dbReference type="EMBL" id="JACCDE010000014">
    <property type="protein sequence ID" value="NYS78238.1"/>
    <property type="molecule type" value="Genomic_DNA"/>
</dbReference>
<feature type="binding site" evidence="12">
    <location>
        <position position="70"/>
    </location>
    <ligand>
        <name>Zn(2+)</name>
        <dbReference type="ChEBI" id="CHEBI:29105"/>
        <label>1</label>
    </ligand>
</feature>
<keyword evidence="6 12" id="KW-0548">Nucleotidyltransferase</keyword>
<evidence type="ECO:0000256" key="10">
    <source>
        <dbReference type="ARBA" id="ARBA00023163"/>
    </source>
</evidence>
<evidence type="ECO:0000256" key="1">
    <source>
        <dbReference type="ARBA" id="ARBA00006460"/>
    </source>
</evidence>
<evidence type="ECO:0000256" key="9">
    <source>
        <dbReference type="ARBA" id="ARBA00022842"/>
    </source>
</evidence>
<protein>
    <recommendedName>
        <fullName evidence="12">DNA-directed RNA polymerase subunit beta'</fullName>
        <shortName evidence="12">RNAP subunit beta'</shortName>
        <ecNumber evidence="12">2.7.7.6</ecNumber>
    </recommendedName>
    <alternativeName>
        <fullName evidence="12">RNA polymerase subunit beta'</fullName>
    </alternativeName>
    <alternativeName>
        <fullName evidence="12">Transcriptase subunit beta'</fullName>
    </alternativeName>
</protein>
<dbReference type="InterPro" id="IPR007083">
    <property type="entry name" value="RNA_pol_Rpb1_4"/>
</dbReference>
<dbReference type="Pfam" id="PF00623">
    <property type="entry name" value="RNA_pol_Rpb1_2"/>
    <property type="match status" value="1"/>
</dbReference>
<dbReference type="HAMAP" id="MF_01322">
    <property type="entry name" value="RNApol_bact_RpoC"/>
    <property type="match status" value="1"/>
</dbReference>
<evidence type="ECO:0000259" key="14">
    <source>
        <dbReference type="SMART" id="SM00663"/>
    </source>
</evidence>
<dbReference type="Gene3D" id="2.40.40.20">
    <property type="match status" value="1"/>
</dbReference>
<feature type="binding site" evidence="12">
    <location>
        <position position="464"/>
    </location>
    <ligand>
        <name>Mg(2+)</name>
        <dbReference type="ChEBI" id="CHEBI:18420"/>
    </ligand>
</feature>
<comment type="similarity">
    <text evidence="3">In the C-terminal section; belongs to the RNA polymerase beta' chain family.</text>
</comment>
<dbReference type="FunFam" id="1.10.132.30:FF:000003">
    <property type="entry name" value="DNA-directed RNA polymerase subunit beta"/>
    <property type="match status" value="1"/>
</dbReference>
<keyword evidence="7 12" id="KW-0479">Metal-binding</keyword>
<feature type="binding site" evidence="12">
    <location>
        <position position="815"/>
    </location>
    <ligand>
        <name>Zn(2+)</name>
        <dbReference type="ChEBI" id="CHEBI:29105"/>
        <label>2</label>
    </ligand>
</feature>
<comment type="cofactor">
    <cofactor evidence="12">
        <name>Zn(2+)</name>
        <dbReference type="ChEBI" id="CHEBI:29105"/>
    </cofactor>
    <text evidence="12">Binds 2 Zn(2+) ions per subunit.</text>
</comment>
<dbReference type="InterPro" id="IPR006592">
    <property type="entry name" value="RNA_pol_N"/>
</dbReference>
<comment type="cofactor">
    <cofactor evidence="12">
        <name>Mg(2+)</name>
        <dbReference type="ChEBI" id="CHEBI:18420"/>
    </cofactor>
    <text evidence="12">Binds 1 Mg(2+) ion per subunit.</text>
</comment>
<feature type="binding site" evidence="12">
    <location>
        <position position="460"/>
    </location>
    <ligand>
        <name>Mg(2+)</name>
        <dbReference type="ChEBI" id="CHEBI:18420"/>
    </ligand>
</feature>
<dbReference type="InterPro" id="IPR007081">
    <property type="entry name" value="RNA_pol_Rpb1_5"/>
</dbReference>
<dbReference type="FunFam" id="4.10.860.120:FF:000001">
    <property type="entry name" value="DNA-directed RNA polymerase subunit beta"/>
    <property type="match status" value="1"/>
</dbReference>
<evidence type="ECO:0000256" key="8">
    <source>
        <dbReference type="ARBA" id="ARBA00022833"/>
    </source>
</evidence>
<feature type="binding site" evidence="12">
    <location>
        <position position="88"/>
    </location>
    <ligand>
        <name>Zn(2+)</name>
        <dbReference type="ChEBI" id="CHEBI:29105"/>
        <label>1</label>
    </ligand>
</feature>
<proteinExistence type="inferred from homology"/>
<comment type="similarity">
    <text evidence="2">In the N-terminal section; belongs to the RNA polymerase beta chain family.</text>
</comment>
<dbReference type="InterPro" id="IPR007080">
    <property type="entry name" value="RNA_pol_Rpb1_1"/>
</dbReference>
<dbReference type="Proteomes" id="UP000526892">
    <property type="component" value="Unassembled WGS sequence"/>
</dbReference>
<dbReference type="GO" id="GO:0000428">
    <property type="term" value="C:DNA-directed RNA polymerase complex"/>
    <property type="evidence" value="ECO:0007669"/>
    <property type="project" value="UniProtKB-KW"/>
</dbReference>
<dbReference type="InterPro" id="IPR038120">
    <property type="entry name" value="Rpb1_funnel_sf"/>
</dbReference>
<accession>A0A7Z0LTN0</accession>
<keyword evidence="8 12" id="KW-0862">Zinc</keyword>
<dbReference type="NCBIfam" id="TIGR02386">
    <property type="entry name" value="rpoC_TIGR"/>
    <property type="match status" value="1"/>
</dbReference>
<keyword evidence="9 12" id="KW-0460">Magnesium</keyword>
<dbReference type="CDD" id="cd01609">
    <property type="entry name" value="RNAP_beta'_N"/>
    <property type="match status" value="1"/>
</dbReference>
<keyword evidence="10 12" id="KW-0804">Transcription</keyword>
<keyword evidence="16" id="KW-1185">Reference proteome</keyword>
<evidence type="ECO:0000256" key="11">
    <source>
        <dbReference type="ARBA" id="ARBA00048552"/>
    </source>
</evidence>
<dbReference type="Gene3D" id="1.10.132.30">
    <property type="match status" value="1"/>
</dbReference>
<feature type="binding site" evidence="12">
    <location>
        <position position="462"/>
    </location>
    <ligand>
        <name>Mg(2+)</name>
        <dbReference type="ChEBI" id="CHEBI:18420"/>
    </ligand>
</feature>
<evidence type="ECO:0000313" key="16">
    <source>
        <dbReference type="Proteomes" id="UP000526892"/>
    </source>
</evidence>
<feature type="binding site" evidence="12">
    <location>
        <position position="899"/>
    </location>
    <ligand>
        <name>Zn(2+)</name>
        <dbReference type="ChEBI" id="CHEBI:29105"/>
        <label>2</label>
    </ligand>
</feature>
<comment type="subunit">
    <text evidence="12">The RNAP catalytic core consists of 2 alpha, 1 beta, 1 beta' and 1 omega subunit. When a sigma factor is associated with the core the holoenzyme is formed, which can initiate transcription.</text>
</comment>
<comment type="similarity">
    <text evidence="1 12 13">Belongs to the RNA polymerase beta' chain family.</text>
</comment>